<sequence length="753" mass="80554">MLPLLELVPALRVAAGLLIAALVILALYVGRELIIPIALAAFLGFLLDPAVCRLKRWGLPRAPAVALVSATALALIIAAGAYLTGQLRQLSADLPGYQDTITTKVVDLRRQLGGPSSWDGAVNTFGLLQKQIDQTVKDDPQVHPVRVVSSSPGPVADALQWLQRIGGPVATAGIVALLVVLILLDRDSLRDRVLRLMGGGNLHLATDALHEATTRIGRYLRMQLIVNASYGIPMAVGLWMIGVPGALLWGALATVMRFIPYLGPLISAVFPLALAFAVDPGWSMVLWTLGLIAALELISNNVIEPWLYGSSTGLSTLSIIVAATFWTTLWGPIGLILSTPLTVCLLVLGRYVPALRFMQALLGTEPVLDVPHRLYQRLLAGNSEEAADLALEQVQERLDEEDTAAEVASALTSFYDQVGLPVLRLASSQHADLATASHRLRLASGMTTVLEELREAWPAANPTSAGRRVHCIGARWEIDAFAASMAAHALRHHRFDALAPAAPLGAGQAAVAALPLRAGDIVCLSVFHPDPAAQLDKLRGRLQRLHPGCVLIALPWNAQTGTTPTDALLQATGIGQLQLLLQARLAISASPVEEEQADETARLAALADAGALDRRHYRLYADTARKAANAFDTRYAQVSWIDADTVFAPGALLPLAALPGGMARGNTICTHLVEEDAPLVIDDLLSDPRMMDMAVVQQHGLRFYAGVPLRHLGQVIGSLCIVDDAPRHLSEDDQALLQRMGDALVQSITTDRT</sequence>
<dbReference type="Pfam" id="PF01590">
    <property type="entry name" value="GAF"/>
    <property type="match status" value="1"/>
</dbReference>
<dbReference type="GO" id="GO:0016020">
    <property type="term" value="C:membrane"/>
    <property type="evidence" value="ECO:0007669"/>
    <property type="project" value="UniProtKB-SubCell"/>
</dbReference>
<dbReference type="Proteomes" id="UP000050956">
    <property type="component" value="Unassembled WGS sequence"/>
</dbReference>
<dbReference type="PANTHER" id="PTHR43102">
    <property type="entry name" value="SLR1143 PROTEIN"/>
    <property type="match status" value="1"/>
</dbReference>
<feature type="transmembrane region" description="Helical" evidence="6">
    <location>
        <begin position="285"/>
        <end position="303"/>
    </location>
</feature>
<dbReference type="Pfam" id="PF01594">
    <property type="entry name" value="AI-2E_transport"/>
    <property type="match status" value="1"/>
</dbReference>
<feature type="transmembrane region" description="Helical" evidence="6">
    <location>
        <begin position="64"/>
        <end position="83"/>
    </location>
</feature>
<evidence type="ECO:0000313" key="9">
    <source>
        <dbReference type="Proteomes" id="UP000050956"/>
    </source>
</evidence>
<dbReference type="SUPFAM" id="SSF55781">
    <property type="entry name" value="GAF domain-like"/>
    <property type="match status" value="1"/>
</dbReference>
<evidence type="ECO:0000256" key="1">
    <source>
        <dbReference type="ARBA" id="ARBA00004141"/>
    </source>
</evidence>
<accession>A0A0R0DIU0</accession>
<comment type="subcellular location">
    <subcellularLocation>
        <location evidence="1">Membrane</location>
        <topology evidence="1">Multi-pass membrane protein</topology>
    </subcellularLocation>
</comment>
<dbReference type="InterPro" id="IPR029016">
    <property type="entry name" value="GAF-like_dom_sf"/>
</dbReference>
<feature type="transmembrane region" description="Helical" evidence="6">
    <location>
        <begin position="258"/>
        <end position="278"/>
    </location>
</feature>
<proteinExistence type="inferred from homology"/>
<dbReference type="InterPro" id="IPR002549">
    <property type="entry name" value="AI-2E-like"/>
</dbReference>
<evidence type="ECO:0000256" key="6">
    <source>
        <dbReference type="SAM" id="Phobius"/>
    </source>
</evidence>
<feature type="transmembrane region" description="Helical" evidence="6">
    <location>
        <begin position="224"/>
        <end position="252"/>
    </location>
</feature>
<evidence type="ECO:0000256" key="4">
    <source>
        <dbReference type="ARBA" id="ARBA00022989"/>
    </source>
</evidence>
<dbReference type="SMART" id="SM00065">
    <property type="entry name" value="GAF"/>
    <property type="match status" value="1"/>
</dbReference>
<comment type="similarity">
    <text evidence="2">Belongs to the autoinducer-2 exporter (AI-2E) (TC 2.A.86) family.</text>
</comment>
<keyword evidence="5 6" id="KW-0472">Membrane</keyword>
<name>A0A0R0DIU0_9GAMM</name>
<keyword evidence="4 6" id="KW-1133">Transmembrane helix</keyword>
<evidence type="ECO:0000259" key="7">
    <source>
        <dbReference type="SMART" id="SM00065"/>
    </source>
</evidence>
<reference evidence="8 9" key="1">
    <citation type="submission" date="2015-05" db="EMBL/GenBank/DDBJ databases">
        <title>Genome sequencing and analysis of members of genus Stenotrophomonas.</title>
        <authorList>
            <person name="Patil P.P."/>
            <person name="Midha S."/>
            <person name="Patil P.B."/>
        </authorList>
    </citation>
    <scope>NUCLEOTIDE SEQUENCE [LARGE SCALE GENOMIC DNA]</scope>
    <source>
        <strain evidence="8 9">DSM 24757</strain>
    </source>
</reference>
<feature type="transmembrane region" description="Helical" evidence="6">
    <location>
        <begin position="323"/>
        <end position="348"/>
    </location>
</feature>
<evidence type="ECO:0000256" key="2">
    <source>
        <dbReference type="ARBA" id="ARBA00009773"/>
    </source>
</evidence>
<evidence type="ECO:0000256" key="3">
    <source>
        <dbReference type="ARBA" id="ARBA00022692"/>
    </source>
</evidence>
<dbReference type="AlphaFoldDB" id="A0A0R0DIU0"/>
<organism evidence="8 9">
    <name type="scientific">Stenotrophomonas ginsengisoli</name>
    <dbReference type="NCBI Taxonomy" id="336566"/>
    <lineage>
        <taxon>Bacteria</taxon>
        <taxon>Pseudomonadati</taxon>
        <taxon>Pseudomonadota</taxon>
        <taxon>Gammaproteobacteria</taxon>
        <taxon>Lysobacterales</taxon>
        <taxon>Lysobacteraceae</taxon>
        <taxon>Stenotrophomonas</taxon>
    </lineage>
</organism>
<comment type="caution">
    <text evidence="8">The sequence shown here is derived from an EMBL/GenBank/DDBJ whole genome shotgun (WGS) entry which is preliminary data.</text>
</comment>
<keyword evidence="3 6" id="KW-0812">Transmembrane</keyword>
<evidence type="ECO:0000313" key="8">
    <source>
        <dbReference type="EMBL" id="KRG77812.1"/>
    </source>
</evidence>
<dbReference type="PANTHER" id="PTHR43102:SF2">
    <property type="entry name" value="GAF DOMAIN-CONTAINING PROTEIN"/>
    <property type="match status" value="1"/>
</dbReference>
<dbReference type="Gene3D" id="3.30.450.40">
    <property type="match status" value="1"/>
</dbReference>
<feature type="domain" description="GAF" evidence="7">
    <location>
        <begin position="615"/>
        <end position="752"/>
    </location>
</feature>
<dbReference type="PATRIC" id="fig|336566.3.peg.707"/>
<gene>
    <name evidence="8" type="ORF">ABB30_06790</name>
</gene>
<evidence type="ECO:0000256" key="5">
    <source>
        <dbReference type="ARBA" id="ARBA00023136"/>
    </source>
</evidence>
<protein>
    <recommendedName>
        <fullName evidence="7">GAF domain-containing protein</fullName>
    </recommendedName>
</protein>
<dbReference type="EMBL" id="LDJM01000016">
    <property type="protein sequence ID" value="KRG77812.1"/>
    <property type="molecule type" value="Genomic_DNA"/>
</dbReference>
<feature type="transmembrane region" description="Helical" evidence="6">
    <location>
        <begin position="33"/>
        <end position="52"/>
    </location>
</feature>
<feature type="transmembrane region" description="Helical" evidence="6">
    <location>
        <begin position="165"/>
        <end position="184"/>
    </location>
</feature>
<keyword evidence="9" id="KW-1185">Reference proteome</keyword>
<dbReference type="InterPro" id="IPR003018">
    <property type="entry name" value="GAF"/>
</dbReference>
<feature type="transmembrane region" description="Helical" evidence="6">
    <location>
        <begin position="7"/>
        <end position="27"/>
    </location>
</feature>